<dbReference type="PANTHER" id="PTHR39200">
    <property type="entry name" value="HYPOTHETICAL EXPORTED PROTEIN"/>
    <property type="match status" value="1"/>
</dbReference>
<feature type="domain" description="Putative auto-transporter adhesin head GIN" evidence="1">
    <location>
        <begin position="36"/>
        <end position="233"/>
    </location>
</feature>
<comment type="caution">
    <text evidence="2">The sequence shown here is derived from an EMBL/GenBank/DDBJ whole genome shotgun (WGS) entry which is preliminary data.</text>
</comment>
<dbReference type="Gene3D" id="2.160.20.120">
    <property type="match status" value="1"/>
</dbReference>
<evidence type="ECO:0000313" key="2">
    <source>
        <dbReference type="EMBL" id="OTI63047.1"/>
    </source>
</evidence>
<dbReference type="InterPro" id="IPR021255">
    <property type="entry name" value="DUF2807"/>
</dbReference>
<dbReference type="EMBL" id="NFFZ01000004">
    <property type="protein sequence ID" value="OTI63047.1"/>
    <property type="molecule type" value="Genomic_DNA"/>
</dbReference>
<evidence type="ECO:0000259" key="1">
    <source>
        <dbReference type="Pfam" id="PF10988"/>
    </source>
</evidence>
<accession>A0A241XRK8</accession>
<name>A0A241XRK8_PSEAI</name>
<dbReference type="Pfam" id="PF10988">
    <property type="entry name" value="DUF2807"/>
    <property type="match status" value="1"/>
</dbReference>
<dbReference type="PANTHER" id="PTHR39200:SF1">
    <property type="entry name" value="AUTO-TRANSPORTER ADHESIN HEAD GIN DOMAIN-CONTAINING PROTEIN-RELATED"/>
    <property type="match status" value="1"/>
</dbReference>
<gene>
    <name evidence="2" type="ORF">CAZ10_09395</name>
</gene>
<reference evidence="2 3" key="1">
    <citation type="submission" date="2017-05" db="EMBL/GenBank/DDBJ databases">
        <authorList>
            <person name="Song R."/>
            <person name="Chenine A.L."/>
            <person name="Ruprecht R.M."/>
        </authorList>
    </citation>
    <scope>NUCLEOTIDE SEQUENCE [LARGE SCALE GENOMIC DNA]</scope>
    <source>
        <strain evidence="2 3">S567_C10_BS</strain>
    </source>
</reference>
<proteinExistence type="predicted"/>
<organism evidence="2 3">
    <name type="scientific">Pseudomonas aeruginosa</name>
    <dbReference type="NCBI Taxonomy" id="287"/>
    <lineage>
        <taxon>Bacteria</taxon>
        <taxon>Pseudomonadati</taxon>
        <taxon>Pseudomonadota</taxon>
        <taxon>Gammaproteobacteria</taxon>
        <taxon>Pseudomonadales</taxon>
        <taxon>Pseudomonadaceae</taxon>
        <taxon>Pseudomonas</taxon>
    </lineage>
</organism>
<evidence type="ECO:0000313" key="3">
    <source>
        <dbReference type="Proteomes" id="UP000194857"/>
    </source>
</evidence>
<protein>
    <submittedName>
        <fullName evidence="2">DUF2807 domain-containing protein</fullName>
    </submittedName>
</protein>
<sequence length="250" mass="25285">MTASLMGPAHEENEWKAANGYVKEERPVQQVRKLLVIGAVNVVFFTGSKPQMVVAGENRDVINRVKTYIDGDKLVIEQEGVTIQGGGGRVHVSGSGNIVAGGSIHIGGRGGVSMSFGGSSANVVVSSGGCLVGLALPEAPTVGIQGSGEVVLYGLNQQTLEISIQGSGDVTAFGRVDDLEVEIAGSGDVDASDLVAAAARLSIAGSGGIDAHVTRSVKARIAGSGDVVVRGNPAARDHSVAGSGKVKFKG</sequence>
<dbReference type="Proteomes" id="UP000194857">
    <property type="component" value="Unassembled WGS sequence"/>
</dbReference>
<dbReference type="RefSeq" id="WP_083196217.1">
    <property type="nucleotide sequence ID" value="NZ_NFFZ01000004.1"/>
</dbReference>
<dbReference type="AlphaFoldDB" id="A0A241XRK8"/>